<dbReference type="InParanoid" id="A5DVF0"/>
<protein>
    <recommendedName>
        <fullName evidence="3">Cytochrome b5 heme-binding domain-containing protein</fullName>
    </recommendedName>
</protein>
<reference evidence="4 5" key="1">
    <citation type="journal article" date="2009" name="Nature">
        <title>Evolution of pathogenicity and sexual reproduction in eight Candida genomes.</title>
        <authorList>
            <person name="Butler G."/>
            <person name="Rasmussen M.D."/>
            <person name="Lin M.F."/>
            <person name="Santos M.A."/>
            <person name="Sakthikumar S."/>
            <person name="Munro C.A."/>
            <person name="Rheinbay E."/>
            <person name="Grabherr M."/>
            <person name="Forche A."/>
            <person name="Reedy J.L."/>
            <person name="Agrafioti I."/>
            <person name="Arnaud M.B."/>
            <person name="Bates S."/>
            <person name="Brown A.J."/>
            <person name="Brunke S."/>
            <person name="Costanzo M.C."/>
            <person name="Fitzpatrick D.A."/>
            <person name="de Groot P.W."/>
            <person name="Harris D."/>
            <person name="Hoyer L.L."/>
            <person name="Hube B."/>
            <person name="Klis F.M."/>
            <person name="Kodira C."/>
            <person name="Lennard N."/>
            <person name="Logue M.E."/>
            <person name="Martin R."/>
            <person name="Neiman A.M."/>
            <person name="Nikolaou E."/>
            <person name="Quail M.A."/>
            <person name="Quinn J."/>
            <person name="Santos M.C."/>
            <person name="Schmitzberger F.F."/>
            <person name="Sherlock G."/>
            <person name="Shah P."/>
            <person name="Silverstein K.A."/>
            <person name="Skrzypek M.S."/>
            <person name="Soll D."/>
            <person name="Staggs R."/>
            <person name="Stansfield I."/>
            <person name="Stumpf M.P."/>
            <person name="Sudbery P.E."/>
            <person name="Srikantha T."/>
            <person name="Zeng Q."/>
            <person name="Berman J."/>
            <person name="Berriman M."/>
            <person name="Heitman J."/>
            <person name="Gow N.A."/>
            <person name="Lorenz M.C."/>
            <person name="Birren B.W."/>
            <person name="Kellis M."/>
            <person name="Cuomo C.A."/>
        </authorList>
    </citation>
    <scope>NUCLEOTIDE SEQUENCE [LARGE SCALE GENOMIC DNA]</scope>
    <source>
        <strain evidence="5">ATCC 11503 / BCRC 21390 / CBS 2605 / JCM 1781 / NBRC 1676 / NRRL YB-4239</strain>
    </source>
</reference>
<evidence type="ECO:0000259" key="3">
    <source>
        <dbReference type="SMART" id="SM01117"/>
    </source>
</evidence>
<dbReference type="SUPFAM" id="SSF55856">
    <property type="entry name" value="Cytochrome b5-like heme/steroid binding domain"/>
    <property type="match status" value="1"/>
</dbReference>
<proteinExistence type="inferred from homology"/>
<dbReference type="OrthoDB" id="10257697at2759"/>
<dbReference type="Proteomes" id="UP000001996">
    <property type="component" value="Unassembled WGS sequence"/>
</dbReference>
<dbReference type="GeneID" id="5234543"/>
<comment type="similarity">
    <text evidence="1">Belongs to the cytochrome b5 family. MAPR subfamily.</text>
</comment>
<name>A5DVF0_LODEL</name>
<dbReference type="InterPro" id="IPR001199">
    <property type="entry name" value="Cyt_B5-like_heme/steroid-bd"/>
</dbReference>
<dbReference type="VEuPathDB" id="FungiDB:LELG_01336"/>
<evidence type="ECO:0000313" key="5">
    <source>
        <dbReference type="Proteomes" id="UP000001996"/>
    </source>
</evidence>
<dbReference type="OMA" id="WTWGYRG"/>
<dbReference type="eggNOG" id="KOG1110">
    <property type="taxonomic scope" value="Eukaryota"/>
</dbReference>
<organism evidence="4 5">
    <name type="scientific">Lodderomyces elongisporus (strain ATCC 11503 / CBS 2605 / JCM 1781 / NBRC 1676 / NRRL YB-4239)</name>
    <name type="common">Yeast</name>
    <name type="synonym">Saccharomyces elongisporus</name>
    <dbReference type="NCBI Taxonomy" id="379508"/>
    <lineage>
        <taxon>Eukaryota</taxon>
        <taxon>Fungi</taxon>
        <taxon>Dikarya</taxon>
        <taxon>Ascomycota</taxon>
        <taxon>Saccharomycotina</taxon>
        <taxon>Pichiomycetes</taxon>
        <taxon>Debaryomycetaceae</taxon>
        <taxon>Candida/Lodderomyces clade</taxon>
        <taxon>Lodderomyces</taxon>
    </lineage>
</organism>
<dbReference type="HOGENOM" id="CLU_070889_2_0_1"/>
<feature type="transmembrane region" description="Helical" evidence="2">
    <location>
        <begin position="9"/>
        <end position="27"/>
    </location>
</feature>
<keyword evidence="2" id="KW-0812">Transmembrane</keyword>
<dbReference type="AlphaFoldDB" id="A5DVF0"/>
<dbReference type="PANTHER" id="PTHR10281:SF76">
    <property type="entry name" value="CALCUTTA CUP-RELATED"/>
    <property type="match status" value="1"/>
</dbReference>
<dbReference type="GO" id="GO:0016020">
    <property type="term" value="C:membrane"/>
    <property type="evidence" value="ECO:0007669"/>
    <property type="project" value="TreeGrafter"/>
</dbReference>
<dbReference type="Pfam" id="PF00173">
    <property type="entry name" value="Cyt-b5"/>
    <property type="match status" value="1"/>
</dbReference>
<dbReference type="SMART" id="SM01117">
    <property type="entry name" value="Cyt-b5"/>
    <property type="match status" value="1"/>
</dbReference>
<keyword evidence="5" id="KW-1185">Reference proteome</keyword>
<keyword evidence="2" id="KW-1133">Transmembrane helix</keyword>
<evidence type="ECO:0000256" key="2">
    <source>
        <dbReference type="SAM" id="Phobius"/>
    </source>
</evidence>
<dbReference type="KEGG" id="lel:PVL30_001307"/>
<dbReference type="InterPro" id="IPR036400">
    <property type="entry name" value="Cyt_B5-like_heme/steroid_sf"/>
</dbReference>
<evidence type="ECO:0000256" key="1">
    <source>
        <dbReference type="ARBA" id="ARBA00038357"/>
    </source>
</evidence>
<dbReference type="EMBL" id="CH981525">
    <property type="protein sequence ID" value="EDK43158.1"/>
    <property type="molecule type" value="Genomic_DNA"/>
</dbReference>
<feature type="domain" description="Cytochrome b5 heme-binding" evidence="3">
    <location>
        <begin position="55"/>
        <end position="153"/>
    </location>
</feature>
<evidence type="ECO:0000313" key="4">
    <source>
        <dbReference type="EMBL" id="EDK43158.1"/>
    </source>
</evidence>
<dbReference type="InterPro" id="IPR050577">
    <property type="entry name" value="MAPR/NEUFC/NENF-like"/>
</dbReference>
<dbReference type="Gene3D" id="3.10.120.10">
    <property type="entry name" value="Cytochrome b5-like heme/steroid binding domain"/>
    <property type="match status" value="1"/>
</dbReference>
<sequence length="174" mass="20196">MDRFTFLDVLRIIGGLLFFNALLSYWFTSDPTWGYHGKYLNWRFYLHQLHGEQTLTLQQLSQYDGSHGSIFLAINGSVFDVSSNRAVYGPGGGYHQLVGKDAARVYVTGCFLKPDEYTHDLRGLDPEECEKDITGWQRFFHNHKNYWYVGQVKLDYDFQGEPPEPCKHVKFPLS</sequence>
<gene>
    <name evidence="4" type="ORF">LELG_01336</name>
</gene>
<accession>A5DVF0</accession>
<dbReference type="GO" id="GO:0012505">
    <property type="term" value="C:endomembrane system"/>
    <property type="evidence" value="ECO:0007669"/>
    <property type="project" value="TreeGrafter"/>
</dbReference>
<dbReference type="PANTHER" id="PTHR10281">
    <property type="entry name" value="MEMBRANE-ASSOCIATED PROGESTERONE RECEPTOR COMPONENT-RELATED"/>
    <property type="match status" value="1"/>
</dbReference>
<keyword evidence="2" id="KW-0472">Membrane</keyword>